<dbReference type="InterPro" id="IPR028058">
    <property type="entry name" value="Fis1_TPR_N"/>
</dbReference>
<feature type="transmembrane region" description="Helical" evidence="9">
    <location>
        <begin position="140"/>
        <end position="168"/>
    </location>
</feature>
<sequence length="173" mass="19288">MSNDASNLVMTDDDMKTLLNYNVPADDVETHRRDYETQLASGKHDLQTTFQYAWCMTHSKNINDLKKASVLFEEIFKEGTEDLKRDSLFYLAISETKQRNYCSAKKYIQAFLTVEPTNVQAAQLKNYIEKRLKKDGITGMALFGAAAVFGGVTAIAVGALAVTAALGFSLKRK</sequence>
<evidence type="ECO:0000256" key="5">
    <source>
        <dbReference type="ARBA" id="ARBA00022989"/>
    </source>
</evidence>
<accession>A0AAV6TX74</accession>
<organism evidence="10 11">
    <name type="scientific">Oedothorax gibbosus</name>
    <dbReference type="NCBI Taxonomy" id="931172"/>
    <lineage>
        <taxon>Eukaryota</taxon>
        <taxon>Metazoa</taxon>
        <taxon>Ecdysozoa</taxon>
        <taxon>Arthropoda</taxon>
        <taxon>Chelicerata</taxon>
        <taxon>Arachnida</taxon>
        <taxon>Araneae</taxon>
        <taxon>Araneomorphae</taxon>
        <taxon>Entelegynae</taxon>
        <taxon>Araneoidea</taxon>
        <taxon>Linyphiidae</taxon>
        <taxon>Erigoninae</taxon>
        <taxon>Oedothorax</taxon>
    </lineage>
</organism>
<keyword evidence="3 9" id="KW-0812">Transmembrane</keyword>
<dbReference type="InterPro" id="IPR011990">
    <property type="entry name" value="TPR-like_helical_dom_sf"/>
</dbReference>
<dbReference type="Gene3D" id="1.25.40.10">
    <property type="entry name" value="Tetratricopeptide repeat domain"/>
    <property type="match status" value="1"/>
</dbReference>
<evidence type="ECO:0000256" key="1">
    <source>
        <dbReference type="ARBA" id="ARBA00004572"/>
    </source>
</evidence>
<protein>
    <recommendedName>
        <fullName evidence="8">Mitochondrial fission 1 protein</fullName>
    </recommendedName>
</protein>
<dbReference type="GO" id="GO:0016559">
    <property type="term" value="P:peroxisome fission"/>
    <property type="evidence" value="ECO:0007669"/>
    <property type="project" value="TreeGrafter"/>
</dbReference>
<dbReference type="GO" id="GO:0005778">
    <property type="term" value="C:peroxisomal membrane"/>
    <property type="evidence" value="ECO:0007669"/>
    <property type="project" value="TreeGrafter"/>
</dbReference>
<dbReference type="InterPro" id="IPR028061">
    <property type="entry name" value="Fis1_TPR_C"/>
</dbReference>
<keyword evidence="5 9" id="KW-1133">Transmembrane helix</keyword>
<name>A0AAV6TX74_9ARAC</name>
<evidence type="ECO:0000313" key="11">
    <source>
        <dbReference type="Proteomes" id="UP000827092"/>
    </source>
</evidence>
<evidence type="ECO:0000256" key="8">
    <source>
        <dbReference type="PIRNR" id="PIRNR008835"/>
    </source>
</evidence>
<evidence type="ECO:0000256" key="9">
    <source>
        <dbReference type="SAM" id="Phobius"/>
    </source>
</evidence>
<dbReference type="PANTHER" id="PTHR13247">
    <property type="entry name" value="TETRATRICOPEPTIDE REPEAT PROTEIN 11 TPR REPEAT PROTEIN 11"/>
    <property type="match status" value="1"/>
</dbReference>
<dbReference type="Pfam" id="PF14852">
    <property type="entry name" value="Fis1_TPR_N"/>
    <property type="match status" value="1"/>
</dbReference>
<dbReference type="GO" id="GO:0000422">
    <property type="term" value="P:autophagy of mitochondrion"/>
    <property type="evidence" value="ECO:0007669"/>
    <property type="project" value="TreeGrafter"/>
</dbReference>
<dbReference type="SUPFAM" id="SSF48452">
    <property type="entry name" value="TPR-like"/>
    <property type="match status" value="1"/>
</dbReference>
<keyword evidence="6 8" id="KW-0496">Mitochondrion</keyword>
<dbReference type="PIRSF" id="PIRSF008835">
    <property type="entry name" value="TPR_repeat_11_Fis1"/>
    <property type="match status" value="1"/>
</dbReference>
<evidence type="ECO:0000256" key="6">
    <source>
        <dbReference type="ARBA" id="ARBA00023128"/>
    </source>
</evidence>
<comment type="similarity">
    <text evidence="2 8">Belongs to the FIS1 family.</text>
</comment>
<keyword evidence="7 8" id="KW-0472">Membrane</keyword>
<dbReference type="AlphaFoldDB" id="A0AAV6TX74"/>
<dbReference type="InterPro" id="IPR016543">
    <property type="entry name" value="Fis1"/>
</dbReference>
<dbReference type="GO" id="GO:0043653">
    <property type="term" value="P:mitochondrial fragmentation involved in apoptotic process"/>
    <property type="evidence" value="ECO:0007669"/>
    <property type="project" value="TreeGrafter"/>
</dbReference>
<proteinExistence type="inferred from homology"/>
<evidence type="ECO:0000256" key="2">
    <source>
        <dbReference type="ARBA" id="ARBA00008937"/>
    </source>
</evidence>
<reference evidence="10 11" key="1">
    <citation type="journal article" date="2022" name="Nat. Ecol. Evol.">
        <title>A masculinizing supergene underlies an exaggerated male reproductive morph in a spider.</title>
        <authorList>
            <person name="Hendrickx F."/>
            <person name="De Corte Z."/>
            <person name="Sonet G."/>
            <person name="Van Belleghem S.M."/>
            <person name="Kostlbacher S."/>
            <person name="Vangestel C."/>
        </authorList>
    </citation>
    <scope>NUCLEOTIDE SEQUENCE [LARGE SCALE GENOMIC DNA]</scope>
    <source>
        <strain evidence="10">W744_W776</strain>
    </source>
</reference>
<keyword evidence="4 8" id="KW-1000">Mitochondrion outer membrane</keyword>
<dbReference type="InterPro" id="IPR033745">
    <property type="entry name" value="Fis1_cytosol"/>
</dbReference>
<comment type="caution">
    <text evidence="10">The sequence shown here is derived from an EMBL/GenBank/DDBJ whole genome shotgun (WGS) entry which is preliminary data.</text>
</comment>
<comment type="function">
    <text evidence="8">Involved in the fragmentation of the mitochondrial network and its perinuclear clustering.</text>
</comment>
<evidence type="ECO:0000256" key="7">
    <source>
        <dbReference type="ARBA" id="ARBA00023136"/>
    </source>
</evidence>
<dbReference type="GO" id="GO:0000266">
    <property type="term" value="P:mitochondrial fission"/>
    <property type="evidence" value="ECO:0007669"/>
    <property type="project" value="UniProtKB-UniRule"/>
</dbReference>
<comment type="domain">
    <text evidence="8">The C-terminus is required for mitochondrial localization, while the N-terminus is necessary for mitochondrial fission.</text>
</comment>
<dbReference type="Proteomes" id="UP000827092">
    <property type="component" value="Unassembled WGS sequence"/>
</dbReference>
<keyword evidence="11" id="KW-1185">Reference proteome</keyword>
<dbReference type="CDD" id="cd12212">
    <property type="entry name" value="Fis1"/>
    <property type="match status" value="1"/>
</dbReference>
<dbReference type="EMBL" id="JAFNEN010000885">
    <property type="protein sequence ID" value="KAG8176419.1"/>
    <property type="molecule type" value="Genomic_DNA"/>
</dbReference>
<evidence type="ECO:0000256" key="4">
    <source>
        <dbReference type="ARBA" id="ARBA00022787"/>
    </source>
</evidence>
<evidence type="ECO:0000313" key="10">
    <source>
        <dbReference type="EMBL" id="KAG8176419.1"/>
    </source>
</evidence>
<dbReference type="GO" id="GO:0005741">
    <property type="term" value="C:mitochondrial outer membrane"/>
    <property type="evidence" value="ECO:0007669"/>
    <property type="project" value="UniProtKB-SubCell"/>
</dbReference>
<dbReference type="PANTHER" id="PTHR13247:SF0">
    <property type="entry name" value="MITOCHONDRIAL FISSION 1 PROTEIN"/>
    <property type="match status" value="1"/>
</dbReference>
<gene>
    <name evidence="10" type="ORF">JTE90_018409</name>
</gene>
<evidence type="ECO:0000256" key="3">
    <source>
        <dbReference type="ARBA" id="ARBA00022692"/>
    </source>
</evidence>
<dbReference type="Pfam" id="PF14853">
    <property type="entry name" value="Fis1_TPR_C"/>
    <property type="match status" value="1"/>
</dbReference>
<comment type="subcellular location">
    <subcellularLocation>
        <location evidence="1">Mitochondrion outer membrane</location>
        <topology evidence="1">Single-pass membrane protein</topology>
    </subcellularLocation>
</comment>